<reference evidence="2" key="2">
    <citation type="submission" date="2020-09" db="EMBL/GenBank/DDBJ databases">
        <authorList>
            <person name="Sun Q."/>
            <person name="Zhou Y."/>
        </authorList>
    </citation>
    <scope>NUCLEOTIDE SEQUENCE</scope>
    <source>
        <strain evidence="2">CGMCC 1.12160</strain>
    </source>
</reference>
<comment type="caution">
    <text evidence="2">The sequence shown here is derived from an EMBL/GenBank/DDBJ whole genome shotgun (WGS) entry which is preliminary data.</text>
</comment>
<gene>
    <name evidence="2" type="ORF">GCM10011366_21680</name>
</gene>
<evidence type="ECO:0000313" key="2">
    <source>
        <dbReference type="EMBL" id="GGF53562.1"/>
    </source>
</evidence>
<feature type="transmembrane region" description="Helical" evidence="1">
    <location>
        <begin position="75"/>
        <end position="94"/>
    </location>
</feature>
<dbReference type="Proteomes" id="UP000605670">
    <property type="component" value="Unassembled WGS sequence"/>
</dbReference>
<keyword evidence="3" id="KW-1185">Reference proteome</keyword>
<accession>A0A917F591</accession>
<dbReference type="RefSeq" id="WP_188430673.1">
    <property type="nucleotide sequence ID" value="NZ_BAABKH010000003.1"/>
</dbReference>
<protein>
    <submittedName>
        <fullName evidence="2">Uncharacterized protein</fullName>
    </submittedName>
</protein>
<dbReference type="EMBL" id="BMEM01000003">
    <property type="protein sequence ID" value="GGF53562.1"/>
    <property type="molecule type" value="Genomic_DNA"/>
</dbReference>
<proteinExistence type="predicted"/>
<organism evidence="2 3">
    <name type="scientific">Ornithinimicrobium tianjinense</name>
    <dbReference type="NCBI Taxonomy" id="1195761"/>
    <lineage>
        <taxon>Bacteria</taxon>
        <taxon>Bacillati</taxon>
        <taxon>Actinomycetota</taxon>
        <taxon>Actinomycetes</taxon>
        <taxon>Micrococcales</taxon>
        <taxon>Ornithinimicrobiaceae</taxon>
        <taxon>Ornithinimicrobium</taxon>
    </lineage>
</organism>
<evidence type="ECO:0000313" key="3">
    <source>
        <dbReference type="Proteomes" id="UP000605670"/>
    </source>
</evidence>
<keyword evidence="1" id="KW-1133">Transmembrane helix</keyword>
<evidence type="ECO:0000256" key="1">
    <source>
        <dbReference type="SAM" id="Phobius"/>
    </source>
</evidence>
<sequence length="265" mass="28873">MSRFDEFSVVDEITLNQVRQRLQLSAADLGPEIVSFRAVPGAKGTAFVVLTPLLAFALLLLPGVTVGTFEVTMAVVVWLLAQLALGAFWIRGWLERHRVCRHGLVLGRRGEYAVPWSTIDPGRVRLLRRANLLTRHGIAAGRLLRPGETLGHALLVNGLDDTPAGHERLAVNEQLLREGRGADEHLTCFDRWVLAGRHAPDLVRAMEEAMVADGYPAQGMAAEVVAHPLVLAWTPQPDASGIPGEHLSPLRRTTDPVIGTRAARA</sequence>
<keyword evidence="1" id="KW-0812">Transmembrane</keyword>
<keyword evidence="1" id="KW-0472">Membrane</keyword>
<name>A0A917F591_9MICO</name>
<feature type="transmembrane region" description="Helical" evidence="1">
    <location>
        <begin position="46"/>
        <end position="69"/>
    </location>
</feature>
<dbReference type="AlphaFoldDB" id="A0A917F591"/>
<reference evidence="2" key="1">
    <citation type="journal article" date="2014" name="Int. J. Syst. Evol. Microbiol.">
        <title>Complete genome sequence of Corynebacterium casei LMG S-19264T (=DSM 44701T), isolated from a smear-ripened cheese.</title>
        <authorList>
            <consortium name="US DOE Joint Genome Institute (JGI-PGF)"/>
            <person name="Walter F."/>
            <person name="Albersmeier A."/>
            <person name="Kalinowski J."/>
            <person name="Ruckert C."/>
        </authorList>
    </citation>
    <scope>NUCLEOTIDE SEQUENCE</scope>
    <source>
        <strain evidence="2">CGMCC 1.12160</strain>
    </source>
</reference>